<evidence type="ECO:0000256" key="2">
    <source>
        <dbReference type="ARBA" id="ARBA00023002"/>
    </source>
</evidence>
<dbReference type="InterPro" id="IPR016163">
    <property type="entry name" value="Ald_DH_C"/>
</dbReference>
<dbReference type="Gene3D" id="3.40.605.10">
    <property type="entry name" value="Aldehyde Dehydrogenase, Chain A, domain 1"/>
    <property type="match status" value="1"/>
</dbReference>
<feature type="active site" evidence="3">
    <location>
        <position position="269"/>
    </location>
</feature>
<gene>
    <name evidence="6" type="ORF">EGO53_09995</name>
</gene>
<organism evidence="6 7">
    <name type="scientific">Serratia liquefaciens</name>
    <dbReference type="NCBI Taxonomy" id="614"/>
    <lineage>
        <taxon>Bacteria</taxon>
        <taxon>Pseudomonadati</taxon>
        <taxon>Pseudomonadota</taxon>
        <taxon>Gammaproteobacteria</taxon>
        <taxon>Enterobacterales</taxon>
        <taxon>Yersiniaceae</taxon>
        <taxon>Serratia</taxon>
    </lineage>
</organism>
<evidence type="ECO:0000313" key="7">
    <source>
        <dbReference type="Proteomes" id="UP000317572"/>
    </source>
</evidence>
<dbReference type="Gene3D" id="3.40.309.10">
    <property type="entry name" value="Aldehyde Dehydrogenase, Chain A, domain 2"/>
    <property type="match status" value="1"/>
</dbReference>
<sequence>MADIKVLPQVSAFLAQEHGQFIDGQLIPAAGGQRLPVVNPANGQTIANVAGATADEVEQAMQSADRALKGEWGKSLPAQRQQILLRFADLLEAHREEIAQLETLTNGKLIGSSRLFEVDHTCVFIRYYAGWATKLHGETLAPSIPSFNGERYTAMTYREPVGVVAAIIPWNFPVMIAIWKIAAALCTGCCIVVKPSEFAPLTLLRLAQLAHQAGVPAGVFNVVNGERQVGQWLIELPRVNKVSFTGSVPAGIAIGQAAIKADLTRITLELGGKNPAAFLADVDTQRAVDGIMLAGLVHQGQVCSSAERFYIHASRFDEIVEQVIARVEALKIGSPMDEATQYGPLANQAHFNRIKAMFDQAHSHDQVLSGGTVLDGEGFYVTPTVIRATGQDDPLMREEAFAGVLSFMPFEDEEQLLHLMNDSSYGLSASIWTNDFSKAMDLMRRIEAGMVWVNSHTIMDPAVPFGGMKASGIGREFGSAFIESYTELKSVIMCY</sequence>
<dbReference type="Proteomes" id="UP000317572">
    <property type="component" value="Chromosome"/>
</dbReference>
<feature type="domain" description="Aldehyde dehydrogenase" evidence="5">
    <location>
        <begin position="33"/>
        <end position="491"/>
    </location>
</feature>
<evidence type="ECO:0000259" key="5">
    <source>
        <dbReference type="Pfam" id="PF00171"/>
    </source>
</evidence>
<reference evidence="6 7" key="1">
    <citation type="submission" date="2018-11" db="EMBL/GenBank/DDBJ databases">
        <title>The first complete genome of Serratia liquefaciens isolated from metalophyte plant revel distinctness adaptive mechanisms in an extreme habitat.</title>
        <authorList>
            <person name="Caneschi W.L."/>
            <person name="Sanchez A.B."/>
            <person name="Felestrino E.B."/>
            <person name="Assis R.A.B."/>
            <person name="Lemes C.G.C."/>
            <person name="Cordeiro I.F."/>
            <person name="Fonseca N.P."/>
            <person name="Villa M."/>
            <person name="Vieira I.T."/>
            <person name="Moraes L.A."/>
            <person name="Kamino L.H.Y."/>
            <person name="do Carmo F."/>
            <person name="Garcia C.M."/>
            <person name="Almeida N.F."/>
            <person name="Silva R.S."/>
            <person name="Ferro J.A."/>
            <person name="Ferro M.I.T."/>
            <person name="Varani A.M."/>
            <person name="Ferreira R.M."/>
            <person name="dos Santos V.L."/>
            <person name="Silva U.C."/>
            <person name="Setubal J.C."/>
            <person name="Moreira L.M."/>
        </authorList>
    </citation>
    <scope>NUCLEOTIDE SEQUENCE [LARGE SCALE GENOMIC DNA]</scope>
    <source>
        <strain evidence="6 7">FG3</strain>
    </source>
</reference>
<dbReference type="InterPro" id="IPR016161">
    <property type="entry name" value="Ald_DH/histidinol_DH"/>
</dbReference>
<evidence type="ECO:0000256" key="1">
    <source>
        <dbReference type="ARBA" id="ARBA00009986"/>
    </source>
</evidence>
<evidence type="ECO:0000256" key="3">
    <source>
        <dbReference type="PROSITE-ProRule" id="PRU10007"/>
    </source>
</evidence>
<proteinExistence type="inferred from homology"/>
<dbReference type="InterPro" id="IPR029510">
    <property type="entry name" value="Ald_DH_CS_GLU"/>
</dbReference>
<dbReference type="InterPro" id="IPR015590">
    <property type="entry name" value="Aldehyde_DH_dom"/>
</dbReference>
<dbReference type="EMBL" id="CP033893">
    <property type="protein sequence ID" value="QDL32103.1"/>
    <property type="molecule type" value="Genomic_DNA"/>
</dbReference>
<evidence type="ECO:0000256" key="4">
    <source>
        <dbReference type="RuleBase" id="RU003345"/>
    </source>
</evidence>
<dbReference type="PROSITE" id="PS00687">
    <property type="entry name" value="ALDEHYDE_DEHYDR_GLU"/>
    <property type="match status" value="1"/>
</dbReference>
<evidence type="ECO:0000313" key="6">
    <source>
        <dbReference type="EMBL" id="QDL32103.1"/>
    </source>
</evidence>
<dbReference type="STRING" id="614.XJ20_11470"/>
<dbReference type="AlphaFoldDB" id="A0A515CVE5"/>
<name>A0A515CVE5_SERLI</name>
<dbReference type="Pfam" id="PF00171">
    <property type="entry name" value="Aldedh"/>
    <property type="match status" value="1"/>
</dbReference>
<dbReference type="InterPro" id="IPR016162">
    <property type="entry name" value="Ald_DH_N"/>
</dbReference>
<protein>
    <submittedName>
        <fullName evidence="6">Aldehyde dehydrogenase family protein</fullName>
    </submittedName>
</protein>
<comment type="similarity">
    <text evidence="1 4">Belongs to the aldehyde dehydrogenase family.</text>
</comment>
<dbReference type="RefSeq" id="WP_142815207.1">
    <property type="nucleotide sequence ID" value="NZ_CP033893.1"/>
</dbReference>
<dbReference type="SUPFAM" id="SSF53720">
    <property type="entry name" value="ALDH-like"/>
    <property type="match status" value="1"/>
</dbReference>
<accession>A0A515CVE5</accession>
<keyword evidence="2 4" id="KW-0560">Oxidoreductase</keyword>
<dbReference type="PANTHER" id="PTHR11699">
    <property type="entry name" value="ALDEHYDE DEHYDROGENASE-RELATED"/>
    <property type="match status" value="1"/>
</dbReference>
<dbReference type="FunFam" id="3.40.605.10:FF:000007">
    <property type="entry name" value="NAD/NADP-dependent betaine aldehyde dehydrogenase"/>
    <property type="match status" value="1"/>
</dbReference>
<dbReference type="GO" id="GO:0016620">
    <property type="term" value="F:oxidoreductase activity, acting on the aldehyde or oxo group of donors, NAD or NADP as acceptor"/>
    <property type="evidence" value="ECO:0007669"/>
    <property type="project" value="InterPro"/>
</dbReference>